<comment type="caution">
    <text evidence="1">The sequence shown here is derived from an EMBL/GenBank/DDBJ whole genome shotgun (WGS) entry which is preliminary data.</text>
</comment>
<accession>A0ACA9P0R1</accession>
<name>A0ACA9P0R1_9GLOM</name>
<proteinExistence type="predicted"/>
<evidence type="ECO:0000313" key="2">
    <source>
        <dbReference type="Proteomes" id="UP000789366"/>
    </source>
</evidence>
<dbReference type="Proteomes" id="UP000789366">
    <property type="component" value="Unassembled WGS sequence"/>
</dbReference>
<reference evidence="1" key="1">
    <citation type="submission" date="2021-06" db="EMBL/GenBank/DDBJ databases">
        <authorList>
            <person name="Kallberg Y."/>
            <person name="Tangrot J."/>
            <person name="Rosling A."/>
        </authorList>
    </citation>
    <scope>NUCLEOTIDE SEQUENCE</scope>
    <source>
        <strain evidence="1">28 12/20/2015</strain>
    </source>
</reference>
<gene>
    <name evidence="1" type="ORF">SPELUC_LOCUS10513</name>
</gene>
<dbReference type="EMBL" id="CAJVPW010019821">
    <property type="protein sequence ID" value="CAG8686902.1"/>
    <property type="molecule type" value="Genomic_DNA"/>
</dbReference>
<keyword evidence="2" id="KW-1185">Reference proteome</keyword>
<evidence type="ECO:0000313" key="1">
    <source>
        <dbReference type="EMBL" id="CAG8686902.1"/>
    </source>
</evidence>
<organism evidence="1 2">
    <name type="scientific">Cetraspora pellucida</name>
    <dbReference type="NCBI Taxonomy" id="1433469"/>
    <lineage>
        <taxon>Eukaryota</taxon>
        <taxon>Fungi</taxon>
        <taxon>Fungi incertae sedis</taxon>
        <taxon>Mucoromycota</taxon>
        <taxon>Glomeromycotina</taxon>
        <taxon>Glomeromycetes</taxon>
        <taxon>Diversisporales</taxon>
        <taxon>Gigasporaceae</taxon>
        <taxon>Cetraspora</taxon>
    </lineage>
</organism>
<sequence length="266" mass="31058">MICKKNQKLVNFFNASHIWHQELQNWQKEQKIRHFLDTFCETRWYLLAKVCMGVLVYKQGFQHCLSLSENSRSKYPEIENTVVKNIICDKYHFVDNYELTQLIKLIVDAIGRLESNDSTLADIFKELIYIHKQVSQLEDHITGLQAHVLTVISKHVREFDSNIFFIALFLSPNHKQVAISKKINEDKIIRASLELAKIWNFSKKDTSILLNELINYKNNHPLFDVSFSDSSQSLQSFWTKFTGNFPLLHRFAIKVLAIVPHAASCE</sequence>
<protein>
    <submittedName>
        <fullName evidence="1">2016_t:CDS:1</fullName>
    </submittedName>
</protein>